<dbReference type="RefSeq" id="WP_141646566.1">
    <property type="nucleotide sequence ID" value="NZ_VIFM01000175.1"/>
</dbReference>
<evidence type="ECO:0000313" key="4">
    <source>
        <dbReference type="EMBL" id="TQF11682.1"/>
    </source>
</evidence>
<reference evidence="4 5" key="1">
    <citation type="submission" date="2019-06" db="EMBL/GenBank/DDBJ databases">
        <authorList>
            <person name="Livingstone P."/>
            <person name="Whitworth D."/>
        </authorList>
    </citation>
    <scope>NUCLEOTIDE SEQUENCE [LARGE SCALE GENOMIC DNA]</scope>
    <source>
        <strain evidence="4 5">AM401</strain>
    </source>
</reference>
<dbReference type="AlphaFoldDB" id="A0A540WRN9"/>
<keyword evidence="2" id="KW-1133">Transmembrane helix</keyword>
<comment type="caution">
    <text evidence="4">The sequence shown here is derived from an EMBL/GenBank/DDBJ whole genome shotgun (WGS) entry which is preliminary data.</text>
</comment>
<dbReference type="NCBIfam" id="TIGR01760">
    <property type="entry name" value="tape_meas_TP901"/>
    <property type="match status" value="1"/>
</dbReference>
<dbReference type="OrthoDB" id="5384895at2"/>
<dbReference type="PANTHER" id="PTHR37813">
    <property type="entry name" value="FELS-2 PROPHAGE PROTEIN"/>
    <property type="match status" value="1"/>
</dbReference>
<dbReference type="EMBL" id="VIFM01000175">
    <property type="protein sequence ID" value="TQF11682.1"/>
    <property type="molecule type" value="Genomic_DNA"/>
</dbReference>
<evidence type="ECO:0000256" key="2">
    <source>
        <dbReference type="SAM" id="Phobius"/>
    </source>
</evidence>
<proteinExistence type="predicted"/>
<keyword evidence="2" id="KW-0472">Membrane</keyword>
<accession>A0A540WRN9</accession>
<dbReference type="PANTHER" id="PTHR37813:SF1">
    <property type="entry name" value="FELS-2 PROPHAGE PROTEIN"/>
    <property type="match status" value="1"/>
</dbReference>
<feature type="transmembrane region" description="Helical" evidence="2">
    <location>
        <begin position="679"/>
        <end position="704"/>
    </location>
</feature>
<dbReference type="Proteomes" id="UP000315369">
    <property type="component" value="Unassembled WGS sequence"/>
</dbReference>
<evidence type="ECO:0000259" key="3">
    <source>
        <dbReference type="Pfam" id="PF10145"/>
    </source>
</evidence>
<gene>
    <name evidence="4" type="ORF">FJV41_32975</name>
</gene>
<evidence type="ECO:0000256" key="1">
    <source>
        <dbReference type="ARBA" id="ARBA00022612"/>
    </source>
</evidence>
<name>A0A540WRN9_9BACT</name>
<dbReference type="InterPro" id="IPR010090">
    <property type="entry name" value="Phage_tape_meas"/>
</dbReference>
<evidence type="ECO:0000313" key="5">
    <source>
        <dbReference type="Proteomes" id="UP000315369"/>
    </source>
</evidence>
<dbReference type="Pfam" id="PF10145">
    <property type="entry name" value="PhageMin_Tail"/>
    <property type="match status" value="1"/>
</dbReference>
<feature type="transmembrane region" description="Helical" evidence="2">
    <location>
        <begin position="409"/>
        <end position="438"/>
    </location>
</feature>
<feature type="transmembrane region" description="Helical" evidence="2">
    <location>
        <begin position="711"/>
        <end position="734"/>
    </location>
</feature>
<keyword evidence="2" id="KW-0812">Transmembrane</keyword>
<protein>
    <submittedName>
        <fullName evidence="4">Phage tail tape measure protein</fullName>
    </submittedName>
</protein>
<feature type="transmembrane region" description="Helical" evidence="2">
    <location>
        <begin position="450"/>
        <end position="475"/>
    </location>
</feature>
<feature type="transmembrane region" description="Helical" evidence="2">
    <location>
        <begin position="746"/>
        <end position="770"/>
    </location>
</feature>
<organism evidence="4 5">
    <name type="scientific">Myxococcus llanfairpwllgwyngyllgogerychwyrndrobwllllantysiliogogogochensis</name>
    <dbReference type="NCBI Taxonomy" id="2590453"/>
    <lineage>
        <taxon>Bacteria</taxon>
        <taxon>Pseudomonadati</taxon>
        <taxon>Myxococcota</taxon>
        <taxon>Myxococcia</taxon>
        <taxon>Myxococcales</taxon>
        <taxon>Cystobacterineae</taxon>
        <taxon>Myxococcaceae</taxon>
        <taxon>Myxococcus</taxon>
    </lineage>
</organism>
<sequence>MLNNLGLGFVFTARDLASGVFTQLEVNFTRLDRRVGLGTARIESAFQRLGVAMALFSAGAVTIGASFSLANAAGEFEQAVAGVAAVSGASAEELRQLRDAALEASLATQFTPTESVLGLRELTQAGFTAAEAMKLLEPVLDLAGGSLGELTPQGAAGLASQAMKAFGISTDKASLSVDQMLQAVNVFALSANELPLALGTAARGAQALNQELPETLIALGLVKNVVPGVERASTAVAVAMERMADPEVQQQLRGVGVAVTDAGGNFLSFLGILDKLSPALEHMTEAQRSAFLLKTFGREALGGVNAILTQLTDGVRKQTGEVVRGAEALKYLRDEFTNAGGTAEKFRQQMLDTYEGQKKLLAGRMKALAIVLGEPFDEVLKPLVALVADAVKQVLGVFQSLPGPVKRALAAFTLAAGGVIALVGAVVSGQVGLALLVVGLKVLGLTLGSLLATVLPAVGAVVLLGVAVAGLAYAIRHNLGGLGDFVERVQERVTLAFRGLVQLFTDGGFSGAVREELGRAENAGLKDFLINVFLWAHRIHNFFSGIADGFSAGLEAAQPTLDAFQATLQRVGEAMGFLSARDDASTAAAKFAAFGDAGATVGRALARVFDFVVMGMTAGAEVAEGLAGQWHYMKAGVDVLLGSLAHLGRVLGGALSGLFGTTSAVQQGTSGWTLMGQTIGFAIGNITTVVGVLVSAVSLVVSVVGGILNAALAAFSGIVDVFWGVVLTLSGVLTGNWAEAWTGLKLIVFGVVDAISGVLLELVGTILGVVDAVASLFGKDTGLQQSLRTARLSLHRDLSVAFGLEDSGNTTAAPVTSVDSSSPVEWPLESSSMPAVAALQASLPQPEVISSQSASPPAAPVLVSVQVDGEVLAQATARAERDAASRSFSPMPAY</sequence>
<feature type="domain" description="Phage tail tape measure protein" evidence="3">
    <location>
        <begin position="98"/>
        <end position="297"/>
    </location>
</feature>
<keyword evidence="1" id="KW-1188">Viral release from host cell</keyword>
<keyword evidence="5" id="KW-1185">Reference proteome</keyword>